<dbReference type="InterPro" id="IPR000257">
    <property type="entry name" value="Uroporphyrinogen_deCOase"/>
</dbReference>
<dbReference type="SUPFAM" id="SSF51726">
    <property type="entry name" value="UROD/MetE-like"/>
    <property type="match status" value="1"/>
</dbReference>
<name>A0A844G798_9BACT</name>
<evidence type="ECO:0000313" key="2">
    <source>
        <dbReference type="EMBL" id="MST98441.1"/>
    </source>
</evidence>
<evidence type="ECO:0000259" key="1">
    <source>
        <dbReference type="Pfam" id="PF01208"/>
    </source>
</evidence>
<feature type="domain" description="Uroporphyrinogen decarboxylase (URO-D)" evidence="1">
    <location>
        <begin position="145"/>
        <end position="348"/>
    </location>
</feature>
<dbReference type="Pfam" id="PF01208">
    <property type="entry name" value="URO-D"/>
    <property type="match status" value="1"/>
</dbReference>
<organism evidence="2 3">
    <name type="scientific">Victivallis lenta</name>
    <dbReference type="NCBI Taxonomy" id="2606640"/>
    <lineage>
        <taxon>Bacteria</taxon>
        <taxon>Pseudomonadati</taxon>
        <taxon>Lentisphaerota</taxon>
        <taxon>Lentisphaeria</taxon>
        <taxon>Victivallales</taxon>
        <taxon>Victivallaceae</taxon>
        <taxon>Victivallis</taxon>
    </lineage>
</organism>
<dbReference type="AlphaFoldDB" id="A0A844G798"/>
<proteinExistence type="predicted"/>
<accession>A0A844G798</accession>
<dbReference type="Proteomes" id="UP000435649">
    <property type="component" value="Unassembled WGS sequence"/>
</dbReference>
<gene>
    <name evidence="2" type="ORF">FYJ85_15475</name>
</gene>
<keyword evidence="3" id="KW-1185">Reference proteome</keyword>
<dbReference type="PANTHER" id="PTHR47099">
    <property type="entry name" value="METHYLCOBAMIDE:COM METHYLTRANSFERASE MTBA"/>
    <property type="match status" value="1"/>
</dbReference>
<sequence length="355" mass="39689">MLKKELSRVAPDYRRMVAAAENCRSEILPLYEHNVSCKIIDELAGSDVCGRMESGDFDAAFAAYGEFFRLAGYDVVTFEYCIGAAMPPGGALRGGMGPIQSRADLEAFPWEQVPDRYWDLAAPMFEALGRRMPYGMKAIGGVGNGAFELAEDLVGLQYLPFLEADDPEAHAELYRRIGDLMETIWTRFLKEFGELYCVCRIGDDLGFRSSLLTMPDTVRQLVIPQYKRVIDRVHAAGKPFLLHCCGCIFEVMDDLIAAGIDAKHSNEDAIAPFERWIHDYSDRIGLFGGIDMDFIVSRSPEEIRRKIDAEAPRFRDLANGFAIGTGNSIPDYVPAENYLAMLEAVNAYRDSLSQR</sequence>
<dbReference type="PANTHER" id="PTHR47099:SF1">
    <property type="entry name" value="METHYLCOBAMIDE:COM METHYLTRANSFERASE MTBA"/>
    <property type="match status" value="1"/>
</dbReference>
<dbReference type="Gene3D" id="3.20.20.210">
    <property type="match status" value="1"/>
</dbReference>
<dbReference type="RefSeq" id="WP_154419437.1">
    <property type="nucleotide sequence ID" value="NZ_VUNS01000019.1"/>
</dbReference>
<reference evidence="2 3" key="1">
    <citation type="submission" date="2019-08" db="EMBL/GenBank/DDBJ databases">
        <title>In-depth cultivation of the pig gut microbiome towards novel bacterial diversity and tailored functional studies.</title>
        <authorList>
            <person name="Wylensek D."/>
            <person name="Hitch T.C.A."/>
            <person name="Clavel T."/>
        </authorList>
    </citation>
    <scope>NUCLEOTIDE SEQUENCE [LARGE SCALE GENOMIC DNA]</scope>
    <source>
        <strain evidence="2 3">BBE-744-WT-12</strain>
    </source>
</reference>
<dbReference type="InterPro" id="IPR038071">
    <property type="entry name" value="UROD/MetE-like_sf"/>
</dbReference>
<dbReference type="GO" id="GO:0004853">
    <property type="term" value="F:uroporphyrinogen decarboxylase activity"/>
    <property type="evidence" value="ECO:0007669"/>
    <property type="project" value="InterPro"/>
</dbReference>
<dbReference type="InterPro" id="IPR052024">
    <property type="entry name" value="Methanogen_methyltrans"/>
</dbReference>
<protein>
    <recommendedName>
        <fullName evidence="1">Uroporphyrinogen decarboxylase (URO-D) domain-containing protein</fullName>
    </recommendedName>
</protein>
<dbReference type="EMBL" id="VUNS01000019">
    <property type="protein sequence ID" value="MST98441.1"/>
    <property type="molecule type" value="Genomic_DNA"/>
</dbReference>
<evidence type="ECO:0000313" key="3">
    <source>
        <dbReference type="Proteomes" id="UP000435649"/>
    </source>
</evidence>
<comment type="caution">
    <text evidence="2">The sequence shown here is derived from an EMBL/GenBank/DDBJ whole genome shotgun (WGS) entry which is preliminary data.</text>
</comment>
<dbReference type="GO" id="GO:0006779">
    <property type="term" value="P:porphyrin-containing compound biosynthetic process"/>
    <property type="evidence" value="ECO:0007669"/>
    <property type="project" value="InterPro"/>
</dbReference>